<dbReference type="PROSITE" id="PS51295">
    <property type="entry name" value="CRM"/>
    <property type="match status" value="1"/>
</dbReference>
<dbReference type="PANTHER" id="PTHR40065">
    <property type="entry name" value="RNA-BINDING PROTEIN YHBY"/>
    <property type="match status" value="1"/>
</dbReference>
<dbReference type="Pfam" id="PF01985">
    <property type="entry name" value="CRS1_YhbY"/>
    <property type="match status" value="1"/>
</dbReference>
<keyword evidence="1 2" id="KW-0694">RNA-binding</keyword>
<evidence type="ECO:0000313" key="4">
    <source>
        <dbReference type="EMBL" id="BBK21883.1"/>
    </source>
</evidence>
<dbReference type="SMART" id="SM01103">
    <property type="entry name" value="CRS1_YhbY"/>
    <property type="match status" value="1"/>
</dbReference>
<name>A0A6N4TGH0_9FIRM</name>
<feature type="domain" description="CRM" evidence="3">
    <location>
        <begin position="1"/>
        <end position="94"/>
    </location>
</feature>
<keyword evidence="5" id="KW-1185">Reference proteome</keyword>
<dbReference type="GO" id="GO:0003723">
    <property type="term" value="F:RNA binding"/>
    <property type="evidence" value="ECO:0007669"/>
    <property type="project" value="UniProtKB-UniRule"/>
</dbReference>
<dbReference type="RefSeq" id="WP_115715041.1">
    <property type="nucleotide sequence ID" value="NZ_AP019695.1"/>
</dbReference>
<dbReference type="EMBL" id="AP019695">
    <property type="protein sequence ID" value="BBK21883.1"/>
    <property type="molecule type" value="Genomic_DNA"/>
</dbReference>
<evidence type="ECO:0000259" key="3">
    <source>
        <dbReference type="PROSITE" id="PS51295"/>
    </source>
</evidence>
<protein>
    <submittedName>
        <fullName evidence="4">RNA-binding protein</fullName>
    </submittedName>
</protein>
<evidence type="ECO:0000313" key="5">
    <source>
        <dbReference type="Proteomes" id="UP000464754"/>
    </source>
</evidence>
<reference evidence="5" key="1">
    <citation type="submission" date="2019-05" db="EMBL/GenBank/DDBJ databases">
        <title>Complete genome sequencing of Absiella argi strain JCM 30884.</title>
        <authorList>
            <person name="Sakamoto M."/>
            <person name="Murakami T."/>
            <person name="Mori H."/>
        </authorList>
    </citation>
    <scope>NUCLEOTIDE SEQUENCE [LARGE SCALE GENOMIC DNA]</scope>
    <source>
        <strain evidence="5">JCM 30884</strain>
    </source>
</reference>
<gene>
    <name evidence="4" type="ORF">Aargi30884_07860</name>
</gene>
<dbReference type="InterPro" id="IPR001890">
    <property type="entry name" value="RNA-binding_CRM"/>
</dbReference>
<dbReference type="InterPro" id="IPR035920">
    <property type="entry name" value="YhbY-like_sf"/>
</dbReference>
<sequence>MLTNKEKSYLRGLAQTKRALFQIGKDGITPNMIRTVSDSLEAHELVKIALLKTCADDVRQAALDMSGATSSEIVQIIGRTFVLYRRSKKNKLEL</sequence>
<accession>A0A6N4TGH0</accession>
<evidence type="ECO:0000256" key="1">
    <source>
        <dbReference type="ARBA" id="ARBA00022884"/>
    </source>
</evidence>
<proteinExistence type="predicted"/>
<organism evidence="4 5">
    <name type="scientific">Amedibacterium intestinale</name>
    <dbReference type="NCBI Taxonomy" id="2583452"/>
    <lineage>
        <taxon>Bacteria</taxon>
        <taxon>Bacillati</taxon>
        <taxon>Bacillota</taxon>
        <taxon>Erysipelotrichia</taxon>
        <taxon>Erysipelotrichales</taxon>
        <taxon>Erysipelotrichaceae</taxon>
        <taxon>Amedibacterium</taxon>
    </lineage>
</organism>
<dbReference type="SUPFAM" id="SSF75471">
    <property type="entry name" value="YhbY-like"/>
    <property type="match status" value="1"/>
</dbReference>
<dbReference type="Gene3D" id="3.30.110.60">
    <property type="entry name" value="YhbY-like"/>
    <property type="match status" value="1"/>
</dbReference>
<dbReference type="AlphaFoldDB" id="A0A6N4TGH0"/>
<dbReference type="PANTHER" id="PTHR40065:SF3">
    <property type="entry name" value="RNA-BINDING PROTEIN YHBY"/>
    <property type="match status" value="1"/>
</dbReference>
<evidence type="ECO:0000256" key="2">
    <source>
        <dbReference type="PROSITE-ProRule" id="PRU00626"/>
    </source>
</evidence>
<dbReference type="Proteomes" id="UP000464754">
    <property type="component" value="Chromosome"/>
</dbReference>
<dbReference type="KEGG" id="aarg:Aargi30884_07860"/>
<dbReference type="InterPro" id="IPR051925">
    <property type="entry name" value="RNA-binding_domain"/>
</dbReference>